<dbReference type="PRINTS" id="PR00455">
    <property type="entry name" value="HTHTETR"/>
</dbReference>
<evidence type="ECO:0000313" key="4">
    <source>
        <dbReference type="EMBL" id="BCB75782.1"/>
    </source>
</evidence>
<reference evidence="4 5" key="1">
    <citation type="submission" date="2020-03" db="EMBL/GenBank/DDBJ databases">
        <title>Whole genome shotgun sequence of Phytohabitans flavus NBRC 107702.</title>
        <authorList>
            <person name="Komaki H."/>
            <person name="Tamura T."/>
        </authorList>
    </citation>
    <scope>NUCLEOTIDE SEQUENCE [LARGE SCALE GENOMIC DNA]</scope>
    <source>
        <strain evidence="4 5">NBRC 107702</strain>
    </source>
</reference>
<dbReference type="GO" id="GO:0003700">
    <property type="term" value="F:DNA-binding transcription factor activity"/>
    <property type="evidence" value="ECO:0007669"/>
    <property type="project" value="TreeGrafter"/>
</dbReference>
<evidence type="ECO:0000256" key="2">
    <source>
        <dbReference type="PROSITE-ProRule" id="PRU00335"/>
    </source>
</evidence>
<evidence type="ECO:0000313" key="5">
    <source>
        <dbReference type="Proteomes" id="UP000502508"/>
    </source>
</evidence>
<protein>
    <submittedName>
        <fullName evidence="4">TetR family transcriptional regulator</fullName>
    </submittedName>
</protein>
<sequence length="204" mass="22301">MKRTDLTWGAPQTERADAARNRQHLIATAREMLAEVGAERITMDALAERSGLGKGTVFRRFGTRAGIFAALLDDGERAFQELVLAGPPPLGPGAPPFDRLVAYGQARIRFLMEHQEIARAALDGRQPIPAGAQTPLSQTHIRMLLGQIDLGPTNLDLLAVQLTGALDGPLLLYMQPTAEAPLSQRVELLLSESWHDLVRRVCRP</sequence>
<evidence type="ECO:0000259" key="3">
    <source>
        <dbReference type="PROSITE" id="PS50977"/>
    </source>
</evidence>
<accession>A0A6F8XPL3</accession>
<keyword evidence="5" id="KW-1185">Reference proteome</keyword>
<proteinExistence type="predicted"/>
<dbReference type="RefSeq" id="WP_232071223.1">
    <property type="nucleotide sequence ID" value="NZ_BAABAP010000006.1"/>
</dbReference>
<dbReference type="InterPro" id="IPR050109">
    <property type="entry name" value="HTH-type_TetR-like_transc_reg"/>
</dbReference>
<evidence type="ECO:0000256" key="1">
    <source>
        <dbReference type="ARBA" id="ARBA00023125"/>
    </source>
</evidence>
<dbReference type="PROSITE" id="PS50977">
    <property type="entry name" value="HTH_TETR_2"/>
    <property type="match status" value="1"/>
</dbReference>
<dbReference type="SUPFAM" id="SSF46689">
    <property type="entry name" value="Homeodomain-like"/>
    <property type="match status" value="1"/>
</dbReference>
<dbReference type="KEGG" id="pfla:Pflav_021920"/>
<dbReference type="GO" id="GO:0000976">
    <property type="term" value="F:transcription cis-regulatory region binding"/>
    <property type="evidence" value="ECO:0007669"/>
    <property type="project" value="TreeGrafter"/>
</dbReference>
<gene>
    <name evidence="4" type="ORF">Pflav_021920</name>
</gene>
<reference evidence="4 5" key="2">
    <citation type="submission" date="2020-03" db="EMBL/GenBank/DDBJ databases">
        <authorList>
            <person name="Ichikawa N."/>
            <person name="Kimura A."/>
            <person name="Kitahashi Y."/>
            <person name="Uohara A."/>
        </authorList>
    </citation>
    <scope>NUCLEOTIDE SEQUENCE [LARGE SCALE GENOMIC DNA]</scope>
    <source>
        <strain evidence="4 5">NBRC 107702</strain>
    </source>
</reference>
<dbReference type="PANTHER" id="PTHR30055">
    <property type="entry name" value="HTH-TYPE TRANSCRIPTIONAL REGULATOR RUTR"/>
    <property type="match status" value="1"/>
</dbReference>
<feature type="DNA-binding region" description="H-T-H motif" evidence="2">
    <location>
        <begin position="42"/>
        <end position="61"/>
    </location>
</feature>
<dbReference type="AlphaFoldDB" id="A0A6F8XPL3"/>
<organism evidence="4 5">
    <name type="scientific">Phytohabitans flavus</name>
    <dbReference type="NCBI Taxonomy" id="1076124"/>
    <lineage>
        <taxon>Bacteria</taxon>
        <taxon>Bacillati</taxon>
        <taxon>Actinomycetota</taxon>
        <taxon>Actinomycetes</taxon>
        <taxon>Micromonosporales</taxon>
        <taxon>Micromonosporaceae</taxon>
    </lineage>
</organism>
<name>A0A6F8XPL3_9ACTN</name>
<dbReference type="EMBL" id="AP022870">
    <property type="protein sequence ID" value="BCB75782.1"/>
    <property type="molecule type" value="Genomic_DNA"/>
</dbReference>
<feature type="domain" description="HTH tetR-type" evidence="3">
    <location>
        <begin position="19"/>
        <end position="79"/>
    </location>
</feature>
<dbReference type="Gene3D" id="1.10.357.10">
    <property type="entry name" value="Tetracycline Repressor, domain 2"/>
    <property type="match status" value="1"/>
</dbReference>
<dbReference type="Pfam" id="PF00440">
    <property type="entry name" value="TetR_N"/>
    <property type="match status" value="1"/>
</dbReference>
<dbReference type="InterPro" id="IPR009057">
    <property type="entry name" value="Homeodomain-like_sf"/>
</dbReference>
<keyword evidence="1 2" id="KW-0238">DNA-binding</keyword>
<dbReference type="Proteomes" id="UP000502508">
    <property type="component" value="Chromosome"/>
</dbReference>
<dbReference type="InterPro" id="IPR001647">
    <property type="entry name" value="HTH_TetR"/>
</dbReference>
<dbReference type="PANTHER" id="PTHR30055:SF209">
    <property type="entry name" value="POSSIBLE TRANSCRIPTIONAL REGULATORY PROTEIN (PROBABLY TETR-FAMILY)"/>
    <property type="match status" value="1"/>
</dbReference>